<accession>A0A1Z5KKI1</accession>
<name>A0A1Z5KKI1_FISSO</name>
<dbReference type="Gene3D" id="1.20.58.420">
    <property type="entry name" value="AHSP"/>
    <property type="match status" value="1"/>
</dbReference>
<dbReference type="InterPro" id="IPR036543">
    <property type="entry name" value="Guanylate-bd_C_sf"/>
</dbReference>
<keyword evidence="7" id="KW-1185">Reference proteome</keyword>
<dbReference type="InParanoid" id="A0A1Z5KKI1"/>
<dbReference type="OrthoDB" id="7788754at2759"/>
<comment type="similarity">
    <text evidence="4">Belongs to the TRAFAC class dynamin-like GTPase superfamily. GB1/RHD3 GTPase family.</text>
</comment>
<dbReference type="Gene3D" id="3.40.50.300">
    <property type="entry name" value="P-loop containing nucleotide triphosphate hydrolases"/>
    <property type="match status" value="1"/>
</dbReference>
<evidence type="ECO:0000259" key="5">
    <source>
        <dbReference type="PROSITE" id="PS51715"/>
    </source>
</evidence>
<sequence>MTINIITGHKQSVLLGIAILLLSQKNTFIIITNNTIETIVAQHSMTLSPSSSEESVVLVEHEDNTATTLEKESLTPDEDAPHAVNIVSIGTETTGYAFQFHPDRLQAILSKVPSHYKVKVVSVVGAFRTGKSFLLSWFLRYINRTLSTENETKKWYEQVDELQKGVFHWQAGKERDTTGIWMWNTPVVDEKGESVLFLVDTQGMFDHETSMNLTACIFGFSTLLSSYQVYNVDKRIQEDNLQQLALFSEYAVTAMEDQSETAPFQMLEFLVRDWQHFDEEDEDNVDRMEESMKEYLDQVIRERDVKDLQETREQILNTFQNIQCYGLCHPGFAVTKKKFSGQASDMEPMFLRLLDRYCTRVFDAVPCKQIHGQTITVAEFGNYCEAYAGLFAQGAKFPQAATLLDATATTNTTNAKLTAMQLYTQGMDRTAGPHCTNYVPPQELQEQHELLRKQSIKAFQEKANFGNKQKILEAKNRLEEELSEQFTVYESLNNGRNPLLGLEVYVIPGLVAAFAYVLRWFTDATCSHTVCRATSQALHHTWTVVTCFLLIVGATKFQQLKAMFQRIQQAVGVLLDAQKEKKD</sequence>
<keyword evidence="3" id="KW-0342">GTP-binding</keyword>
<protein>
    <recommendedName>
        <fullName evidence="5">GB1/RHD3-type G domain-containing protein</fullName>
    </recommendedName>
</protein>
<feature type="domain" description="GB1/RHD3-type G" evidence="5">
    <location>
        <begin position="115"/>
        <end position="366"/>
    </location>
</feature>
<dbReference type="InterPro" id="IPR015894">
    <property type="entry name" value="Guanylate-bd_N"/>
</dbReference>
<proteinExistence type="inferred from homology"/>
<dbReference type="InterPro" id="IPR027417">
    <property type="entry name" value="P-loop_NTPase"/>
</dbReference>
<dbReference type="CDD" id="cd01851">
    <property type="entry name" value="GBP"/>
    <property type="match status" value="1"/>
</dbReference>
<evidence type="ECO:0000256" key="4">
    <source>
        <dbReference type="PROSITE-ProRule" id="PRU01052"/>
    </source>
</evidence>
<dbReference type="PROSITE" id="PS51715">
    <property type="entry name" value="G_GB1_RHD3"/>
    <property type="match status" value="1"/>
</dbReference>
<dbReference type="InterPro" id="IPR030386">
    <property type="entry name" value="G_GB1_RHD3_dom"/>
</dbReference>
<evidence type="ECO:0000313" key="6">
    <source>
        <dbReference type="EMBL" id="GAX26541.1"/>
    </source>
</evidence>
<dbReference type="GO" id="GO:0003924">
    <property type="term" value="F:GTPase activity"/>
    <property type="evidence" value="ECO:0007669"/>
    <property type="project" value="InterPro"/>
</dbReference>
<dbReference type="SUPFAM" id="SSF52540">
    <property type="entry name" value="P-loop containing nucleoside triphosphate hydrolases"/>
    <property type="match status" value="1"/>
</dbReference>
<evidence type="ECO:0000313" key="7">
    <source>
        <dbReference type="Proteomes" id="UP000198406"/>
    </source>
</evidence>
<comment type="caution">
    <text evidence="6">The sequence shown here is derived from an EMBL/GenBank/DDBJ whole genome shotgun (WGS) entry which is preliminary data.</text>
</comment>
<dbReference type="GO" id="GO:0005525">
    <property type="term" value="F:GTP binding"/>
    <property type="evidence" value="ECO:0007669"/>
    <property type="project" value="UniProtKB-KW"/>
</dbReference>
<evidence type="ECO:0000256" key="1">
    <source>
        <dbReference type="ARBA" id="ARBA00022741"/>
    </source>
</evidence>
<evidence type="ECO:0000256" key="3">
    <source>
        <dbReference type="ARBA" id="ARBA00023134"/>
    </source>
</evidence>
<reference evidence="6 7" key="1">
    <citation type="journal article" date="2015" name="Plant Cell">
        <title>Oil accumulation by the oleaginous diatom Fistulifera solaris as revealed by the genome and transcriptome.</title>
        <authorList>
            <person name="Tanaka T."/>
            <person name="Maeda Y."/>
            <person name="Veluchamy A."/>
            <person name="Tanaka M."/>
            <person name="Abida H."/>
            <person name="Marechal E."/>
            <person name="Bowler C."/>
            <person name="Muto M."/>
            <person name="Sunaga Y."/>
            <person name="Tanaka M."/>
            <person name="Yoshino T."/>
            <person name="Taniguchi T."/>
            <person name="Fukuda Y."/>
            <person name="Nemoto M."/>
            <person name="Matsumoto M."/>
            <person name="Wong P.S."/>
            <person name="Aburatani S."/>
            <person name="Fujibuchi W."/>
        </authorList>
    </citation>
    <scope>NUCLEOTIDE SEQUENCE [LARGE SCALE GENOMIC DNA]</scope>
    <source>
        <strain evidence="6 7">JPCC DA0580</strain>
    </source>
</reference>
<dbReference type="SUPFAM" id="SSF48340">
    <property type="entry name" value="Interferon-induced guanylate-binding protein 1 (GBP1), C-terminal domain"/>
    <property type="match status" value="1"/>
</dbReference>
<dbReference type="Proteomes" id="UP000198406">
    <property type="component" value="Unassembled WGS sequence"/>
</dbReference>
<dbReference type="Pfam" id="PF02263">
    <property type="entry name" value="GBP"/>
    <property type="match status" value="1"/>
</dbReference>
<gene>
    <name evidence="6" type="ORF">FisN_23Lh067</name>
</gene>
<dbReference type="PANTHER" id="PTHR10751">
    <property type="entry name" value="GUANYLATE BINDING PROTEIN"/>
    <property type="match status" value="1"/>
</dbReference>
<keyword evidence="2" id="KW-0378">Hydrolase</keyword>
<dbReference type="AlphaFoldDB" id="A0A1Z5KKI1"/>
<organism evidence="6 7">
    <name type="scientific">Fistulifera solaris</name>
    <name type="common">Oleaginous diatom</name>
    <dbReference type="NCBI Taxonomy" id="1519565"/>
    <lineage>
        <taxon>Eukaryota</taxon>
        <taxon>Sar</taxon>
        <taxon>Stramenopiles</taxon>
        <taxon>Ochrophyta</taxon>
        <taxon>Bacillariophyta</taxon>
        <taxon>Bacillariophyceae</taxon>
        <taxon>Bacillariophycidae</taxon>
        <taxon>Naviculales</taxon>
        <taxon>Naviculaceae</taxon>
        <taxon>Fistulifera</taxon>
    </lineage>
</organism>
<dbReference type="EMBL" id="BDSP01000247">
    <property type="protein sequence ID" value="GAX26541.1"/>
    <property type="molecule type" value="Genomic_DNA"/>
</dbReference>
<evidence type="ECO:0000256" key="2">
    <source>
        <dbReference type="ARBA" id="ARBA00022801"/>
    </source>
</evidence>
<keyword evidence="1" id="KW-0547">Nucleotide-binding</keyword>